<organism evidence="3 4">
    <name type="scientific">Deinococcus lacus</name>
    <dbReference type="NCBI Taxonomy" id="392561"/>
    <lineage>
        <taxon>Bacteria</taxon>
        <taxon>Thermotogati</taxon>
        <taxon>Deinococcota</taxon>
        <taxon>Deinococci</taxon>
        <taxon>Deinococcales</taxon>
        <taxon>Deinococcaceae</taxon>
        <taxon>Deinococcus</taxon>
    </lineage>
</organism>
<dbReference type="PROSITE" id="PS51464">
    <property type="entry name" value="SIS"/>
    <property type="match status" value="2"/>
</dbReference>
<comment type="caution">
    <text evidence="3">The sequence shown here is derived from an EMBL/GenBank/DDBJ whole genome shotgun (WGS) entry which is preliminary data.</text>
</comment>
<keyword evidence="4" id="KW-1185">Reference proteome</keyword>
<dbReference type="InterPro" id="IPR035490">
    <property type="entry name" value="GlmS/FrlB_SIS"/>
</dbReference>
<dbReference type="EMBL" id="JBHSWD010000002">
    <property type="protein sequence ID" value="MFC6592794.1"/>
    <property type="molecule type" value="Genomic_DNA"/>
</dbReference>
<dbReference type="Gene3D" id="3.40.50.10490">
    <property type="entry name" value="Glucose-6-phosphate isomerase like protein, domain 1"/>
    <property type="match status" value="2"/>
</dbReference>
<evidence type="ECO:0000313" key="3">
    <source>
        <dbReference type="EMBL" id="MFC6592794.1"/>
    </source>
</evidence>
<dbReference type="CDD" id="cd05008">
    <property type="entry name" value="SIS_GlmS_GlmD_1"/>
    <property type="match status" value="1"/>
</dbReference>
<evidence type="ECO:0000259" key="2">
    <source>
        <dbReference type="PROSITE" id="PS51464"/>
    </source>
</evidence>
<dbReference type="InterPro" id="IPR001347">
    <property type="entry name" value="SIS_dom"/>
</dbReference>
<reference evidence="4" key="1">
    <citation type="journal article" date="2019" name="Int. J. Syst. Evol. Microbiol.">
        <title>The Global Catalogue of Microorganisms (GCM) 10K type strain sequencing project: providing services to taxonomists for standard genome sequencing and annotation.</title>
        <authorList>
            <consortium name="The Broad Institute Genomics Platform"/>
            <consortium name="The Broad Institute Genome Sequencing Center for Infectious Disease"/>
            <person name="Wu L."/>
            <person name="Ma J."/>
        </authorList>
    </citation>
    <scope>NUCLEOTIDE SEQUENCE [LARGE SCALE GENOMIC DNA]</scope>
    <source>
        <strain evidence="4">CGMCC 1.15772</strain>
    </source>
</reference>
<proteinExistence type="predicted"/>
<protein>
    <submittedName>
        <fullName evidence="3">SIS domain-containing protein</fullName>
        <ecNumber evidence="3">3.5.-.-</ecNumber>
    </submittedName>
</protein>
<keyword evidence="1" id="KW-0677">Repeat</keyword>
<dbReference type="RefSeq" id="WP_380083916.1">
    <property type="nucleotide sequence ID" value="NZ_JBHSWD010000002.1"/>
</dbReference>
<dbReference type="PANTHER" id="PTHR10937">
    <property type="entry name" value="GLUCOSAMINE--FRUCTOSE-6-PHOSPHATE AMINOTRANSFERASE, ISOMERIZING"/>
    <property type="match status" value="1"/>
</dbReference>
<dbReference type="CDD" id="cd05009">
    <property type="entry name" value="SIS_GlmS_GlmD_2"/>
    <property type="match status" value="1"/>
</dbReference>
<evidence type="ECO:0000313" key="4">
    <source>
        <dbReference type="Proteomes" id="UP001596297"/>
    </source>
</evidence>
<dbReference type="InterPro" id="IPR046348">
    <property type="entry name" value="SIS_dom_sf"/>
</dbReference>
<feature type="domain" description="SIS" evidence="2">
    <location>
        <begin position="94"/>
        <end position="228"/>
    </location>
</feature>
<dbReference type="Proteomes" id="UP001596297">
    <property type="component" value="Unassembled WGS sequence"/>
</dbReference>
<evidence type="ECO:0000256" key="1">
    <source>
        <dbReference type="ARBA" id="ARBA00022737"/>
    </source>
</evidence>
<dbReference type="Pfam" id="PF01380">
    <property type="entry name" value="SIS"/>
    <property type="match status" value="2"/>
</dbReference>
<feature type="domain" description="SIS" evidence="2">
    <location>
        <begin position="1"/>
        <end position="72"/>
    </location>
</feature>
<accession>A0ABW1YEQ1</accession>
<sequence length="238" mass="24849">MIETVQAARRRGAMTVALVNVEGSPLAAEAEWVLPLHCGEEKSVAATKSYLASLTTLLPTLAELTGDAALQRGLEQLPGVLEEALGLEPAAAELAERYRFAEHLMVLSRGLHFGVGAEAALKLKETAGLHAESYSAAEFSHGPKRLVAEGVPLLGLTSADAAQPATAAAYAELVRAGADLRTLGPAPESSLQTPASGHAYLDPVTSALAFYLFAAHLALGRGLNPDEPPLLSKVTRTR</sequence>
<dbReference type="PANTHER" id="PTHR10937:SF8">
    <property type="entry name" value="AMINOTRANSFERASE-RELATED"/>
    <property type="match status" value="1"/>
</dbReference>
<dbReference type="GO" id="GO:0016787">
    <property type="term" value="F:hydrolase activity"/>
    <property type="evidence" value="ECO:0007669"/>
    <property type="project" value="UniProtKB-KW"/>
</dbReference>
<keyword evidence="3" id="KW-0378">Hydrolase</keyword>
<gene>
    <name evidence="3" type="ORF">ACFP81_12835</name>
</gene>
<name>A0ABW1YEQ1_9DEIO</name>
<dbReference type="SUPFAM" id="SSF53697">
    <property type="entry name" value="SIS domain"/>
    <property type="match status" value="1"/>
</dbReference>
<dbReference type="InterPro" id="IPR035466">
    <property type="entry name" value="GlmS/AgaS_SIS"/>
</dbReference>
<dbReference type="EC" id="3.5.-.-" evidence="3"/>